<evidence type="ECO:0000256" key="2">
    <source>
        <dbReference type="ARBA" id="ARBA00022729"/>
    </source>
</evidence>
<dbReference type="Proteomes" id="UP000216885">
    <property type="component" value="Unassembled WGS sequence"/>
</dbReference>
<organism evidence="3 4">
    <name type="scientific">Bordetella genomosp. 4</name>
    <dbReference type="NCBI Taxonomy" id="463044"/>
    <lineage>
        <taxon>Bacteria</taxon>
        <taxon>Pseudomonadati</taxon>
        <taxon>Pseudomonadota</taxon>
        <taxon>Betaproteobacteria</taxon>
        <taxon>Burkholderiales</taxon>
        <taxon>Alcaligenaceae</taxon>
        <taxon>Bordetella</taxon>
    </lineage>
</organism>
<evidence type="ECO:0000256" key="1">
    <source>
        <dbReference type="ARBA" id="ARBA00006135"/>
    </source>
</evidence>
<keyword evidence="4" id="KW-1185">Reference proteome</keyword>
<dbReference type="Pfam" id="PF03524">
    <property type="entry name" value="CagX"/>
    <property type="match status" value="1"/>
</dbReference>
<dbReference type="InterPro" id="IPR010258">
    <property type="entry name" value="Conjugal_tfr_TrbG/VirB9/CagX"/>
</dbReference>
<keyword evidence="2" id="KW-0732">Signal</keyword>
<protein>
    <submittedName>
        <fullName evidence="3">Uncharacterized protein</fullName>
    </submittedName>
</protein>
<proteinExistence type="inferred from homology"/>
<accession>A0A261U9I5</accession>
<dbReference type="CDD" id="cd06911">
    <property type="entry name" value="VirB9_CagX_TrbG"/>
    <property type="match status" value="1"/>
</dbReference>
<dbReference type="EMBL" id="NEVQ01000012">
    <property type="protein sequence ID" value="OZI57533.1"/>
    <property type="molecule type" value="Genomic_DNA"/>
</dbReference>
<dbReference type="OrthoDB" id="8963661at2"/>
<name>A0A261U9I5_9BORD</name>
<sequence>MVRGLCAGVLSLCLAGCMTWPDNAPGWPRDGAPVADYDFNWQLSGDPMVAPLQVFSGAGRIWLQFAPGRTPPALFAQTPAGLQPLPYQRQDPYVIVDGMWPVLIVRGGHQVARVEKHIKHMPYVSDVDDSSRDMGPGSDQ</sequence>
<evidence type="ECO:0000313" key="4">
    <source>
        <dbReference type="Proteomes" id="UP000216885"/>
    </source>
</evidence>
<evidence type="ECO:0000313" key="3">
    <source>
        <dbReference type="EMBL" id="OZI57533.1"/>
    </source>
</evidence>
<gene>
    <name evidence="3" type="ORF">CAL20_09105</name>
</gene>
<dbReference type="InterPro" id="IPR033645">
    <property type="entry name" value="VirB9/CagX/TrbG_C"/>
</dbReference>
<dbReference type="Gene3D" id="2.60.40.2500">
    <property type="match status" value="1"/>
</dbReference>
<dbReference type="AlphaFoldDB" id="A0A261U9I5"/>
<reference evidence="3 4" key="1">
    <citation type="submission" date="2017-05" db="EMBL/GenBank/DDBJ databases">
        <title>Complete and WGS of Bordetella genogroups.</title>
        <authorList>
            <person name="Spilker T."/>
            <person name="LiPuma J."/>
        </authorList>
    </citation>
    <scope>NUCLEOTIDE SEQUENCE [LARGE SCALE GENOMIC DNA]</scope>
    <source>
        <strain evidence="3 4">AU9919</strain>
    </source>
</reference>
<comment type="similarity">
    <text evidence="1">Belongs to the TrbG/VirB9 family.</text>
</comment>
<comment type="caution">
    <text evidence="3">The sequence shown here is derived from an EMBL/GenBank/DDBJ whole genome shotgun (WGS) entry which is preliminary data.</text>
</comment>
<dbReference type="InterPro" id="IPR038161">
    <property type="entry name" value="VirB9/CagX/TrbG_C_sf"/>
</dbReference>